<protein>
    <submittedName>
        <fullName evidence="1">6576_t:CDS:1</fullName>
    </submittedName>
</protein>
<keyword evidence="2" id="KW-1185">Reference proteome</keyword>
<evidence type="ECO:0000313" key="1">
    <source>
        <dbReference type="EMBL" id="CAG8836475.1"/>
    </source>
</evidence>
<accession>A0ABN7WNR5</accession>
<organism evidence="1 2">
    <name type="scientific">Gigaspora margarita</name>
    <dbReference type="NCBI Taxonomy" id="4874"/>
    <lineage>
        <taxon>Eukaryota</taxon>
        <taxon>Fungi</taxon>
        <taxon>Fungi incertae sedis</taxon>
        <taxon>Mucoromycota</taxon>
        <taxon>Glomeromycotina</taxon>
        <taxon>Glomeromycetes</taxon>
        <taxon>Diversisporales</taxon>
        <taxon>Gigasporaceae</taxon>
        <taxon>Gigaspora</taxon>
    </lineage>
</organism>
<gene>
    <name evidence="1" type="ORF">GMARGA_LOCUS33057</name>
</gene>
<sequence length="104" mass="12215">SEWSQEYEPIQLIKIEWYNKLLDPITVTELDTTIREASTNKMTGLQNISNEILKHLTINTKEASLKNSQYLLRIKDDTQIIAKEQNILNIEKQNFSRQLKIQDP</sequence>
<comment type="caution">
    <text evidence="1">The sequence shown here is derived from an EMBL/GenBank/DDBJ whole genome shotgun (WGS) entry which is preliminary data.</text>
</comment>
<dbReference type="Proteomes" id="UP000789901">
    <property type="component" value="Unassembled WGS sequence"/>
</dbReference>
<proteinExistence type="predicted"/>
<evidence type="ECO:0000313" key="2">
    <source>
        <dbReference type="Proteomes" id="UP000789901"/>
    </source>
</evidence>
<dbReference type="EMBL" id="CAJVQB010053651">
    <property type="protein sequence ID" value="CAG8836475.1"/>
    <property type="molecule type" value="Genomic_DNA"/>
</dbReference>
<reference evidence="1 2" key="1">
    <citation type="submission" date="2021-06" db="EMBL/GenBank/DDBJ databases">
        <authorList>
            <person name="Kallberg Y."/>
            <person name="Tangrot J."/>
            <person name="Rosling A."/>
        </authorList>
    </citation>
    <scope>NUCLEOTIDE SEQUENCE [LARGE SCALE GENOMIC DNA]</scope>
    <source>
        <strain evidence="1 2">120-4 pot B 10/14</strain>
    </source>
</reference>
<feature type="non-terminal residue" evidence="1">
    <location>
        <position position="1"/>
    </location>
</feature>
<name>A0ABN7WNR5_GIGMA</name>